<evidence type="ECO:0000313" key="2">
    <source>
        <dbReference type="EMBL" id="RDH24579.1"/>
    </source>
</evidence>
<feature type="region of interest" description="Disordered" evidence="1">
    <location>
        <begin position="93"/>
        <end position="126"/>
    </location>
</feature>
<dbReference type="AlphaFoldDB" id="A0A370CBR6"/>
<dbReference type="EMBL" id="KZ851901">
    <property type="protein sequence ID" value="RDH24579.1"/>
    <property type="molecule type" value="Genomic_DNA"/>
</dbReference>
<evidence type="ECO:0000313" key="3">
    <source>
        <dbReference type="Proteomes" id="UP000253845"/>
    </source>
</evidence>
<feature type="compositionally biased region" description="Basic residues" evidence="1">
    <location>
        <begin position="108"/>
        <end position="117"/>
    </location>
</feature>
<reference evidence="2 3" key="1">
    <citation type="submission" date="2018-07" db="EMBL/GenBank/DDBJ databases">
        <title>Section-level genome sequencing of Aspergillus section Nigri to investigate inter- and intra-species variation.</title>
        <authorList>
            <consortium name="DOE Joint Genome Institute"/>
            <person name="Vesth T.C."/>
            <person name="Nybo J.L."/>
            <person name="Theobald S."/>
            <person name="Frisvad J.C."/>
            <person name="Larsen T.O."/>
            <person name="Nielsen K.F."/>
            <person name="Hoof J.B."/>
            <person name="Brandl J."/>
            <person name="Salamov A."/>
            <person name="Riley R."/>
            <person name="Gladden J.M."/>
            <person name="Phatale P."/>
            <person name="Nielsen M.T."/>
            <person name="Lyhne E.K."/>
            <person name="Kogle M.E."/>
            <person name="Strasser K."/>
            <person name="McDonnell E."/>
            <person name="Barry K."/>
            <person name="Clum A."/>
            <person name="Chen C."/>
            <person name="Nolan M."/>
            <person name="Sandor L."/>
            <person name="Kuo A."/>
            <person name="Lipzen A."/>
            <person name="Hainaut M."/>
            <person name="Drula E."/>
            <person name="Tsang A."/>
            <person name="Magnuson J.K."/>
            <person name="Henrissat B."/>
            <person name="Wiebenga A."/>
            <person name="Simmons B.A."/>
            <person name="Makela M.R."/>
            <person name="De vries R.P."/>
            <person name="Grigoriev I.V."/>
            <person name="Mortensen U.H."/>
            <person name="Baker S.E."/>
            <person name="Andersen M.R."/>
        </authorList>
    </citation>
    <scope>NUCLEOTIDE SEQUENCE [LARGE SCALE GENOMIC DNA]</scope>
    <source>
        <strain evidence="2 3">ATCC 13496</strain>
    </source>
</reference>
<evidence type="ECO:0000256" key="1">
    <source>
        <dbReference type="SAM" id="MobiDB-lite"/>
    </source>
</evidence>
<sequence>MAVTGVGIMQRVFLTFEHSRFPPSPPTHPSMSTGRIAHPCSKKGPREKEREANRHIIGPLRSSAAWETVILLLWTDNNIYLFLKEGGKRKRRRWRKGNYFNHPEPPGRIKKKKRNRKRRDDGSGSESIIQESSFLVLFSYHSSTKASPSVPRSSPPPSSSSPLDKCYCVPPATKAMWFVVDFTSGSIPYSASSICQQHRHLHSV</sequence>
<name>A0A370CBR6_ASPNG</name>
<protein>
    <submittedName>
        <fullName evidence="2">Uncharacterized protein</fullName>
    </submittedName>
</protein>
<gene>
    <name evidence="2" type="ORF">M747DRAFT_87874</name>
</gene>
<dbReference type="VEuPathDB" id="FungiDB:M747DRAFT_87874"/>
<dbReference type="Proteomes" id="UP000253845">
    <property type="component" value="Unassembled WGS sequence"/>
</dbReference>
<proteinExistence type="predicted"/>
<feature type="region of interest" description="Disordered" evidence="1">
    <location>
        <begin position="21"/>
        <end position="51"/>
    </location>
</feature>
<accession>A0A370CBR6</accession>
<organism evidence="2 3">
    <name type="scientific">Aspergillus niger ATCC 13496</name>
    <dbReference type="NCBI Taxonomy" id="1353008"/>
    <lineage>
        <taxon>Eukaryota</taxon>
        <taxon>Fungi</taxon>
        <taxon>Dikarya</taxon>
        <taxon>Ascomycota</taxon>
        <taxon>Pezizomycotina</taxon>
        <taxon>Eurotiomycetes</taxon>
        <taxon>Eurotiomycetidae</taxon>
        <taxon>Eurotiales</taxon>
        <taxon>Aspergillaceae</taxon>
        <taxon>Aspergillus</taxon>
        <taxon>Aspergillus subgen. Circumdati</taxon>
    </lineage>
</organism>